<gene>
    <name evidence="2" type="ORF">FKW44_013137</name>
</gene>
<evidence type="ECO:0000313" key="3">
    <source>
        <dbReference type="Proteomes" id="UP000595437"/>
    </source>
</evidence>
<accession>A0A7T8KAT0</accession>
<evidence type="ECO:0000256" key="1">
    <source>
        <dbReference type="SAM" id="MobiDB-lite"/>
    </source>
</evidence>
<feature type="non-terminal residue" evidence="2">
    <location>
        <position position="1"/>
    </location>
</feature>
<feature type="compositionally biased region" description="Basic and acidic residues" evidence="1">
    <location>
        <begin position="13"/>
        <end position="35"/>
    </location>
</feature>
<protein>
    <submittedName>
        <fullName evidence="2">Uncharacterized protein</fullName>
    </submittedName>
</protein>
<dbReference type="EMBL" id="CP045897">
    <property type="protein sequence ID" value="QQP51701.1"/>
    <property type="molecule type" value="Genomic_DNA"/>
</dbReference>
<organism evidence="2 3">
    <name type="scientific">Caligus rogercresseyi</name>
    <name type="common">Sea louse</name>
    <dbReference type="NCBI Taxonomy" id="217165"/>
    <lineage>
        <taxon>Eukaryota</taxon>
        <taxon>Metazoa</taxon>
        <taxon>Ecdysozoa</taxon>
        <taxon>Arthropoda</taxon>
        <taxon>Crustacea</taxon>
        <taxon>Multicrustacea</taxon>
        <taxon>Hexanauplia</taxon>
        <taxon>Copepoda</taxon>
        <taxon>Siphonostomatoida</taxon>
        <taxon>Caligidae</taxon>
        <taxon>Caligus</taxon>
    </lineage>
</organism>
<dbReference type="Proteomes" id="UP000595437">
    <property type="component" value="Chromosome 8"/>
</dbReference>
<proteinExistence type="predicted"/>
<evidence type="ECO:0000313" key="2">
    <source>
        <dbReference type="EMBL" id="QQP51701.1"/>
    </source>
</evidence>
<sequence length="66" mass="7606">SFIMPGGRPRTPSADEKEEKRKERKKLGDEAKEKGEGEEEEKDIDVGRLNVEPAKAEEHREETKDR</sequence>
<feature type="region of interest" description="Disordered" evidence="1">
    <location>
        <begin position="1"/>
        <end position="66"/>
    </location>
</feature>
<dbReference type="AlphaFoldDB" id="A0A7T8KAT0"/>
<keyword evidence="3" id="KW-1185">Reference proteome</keyword>
<reference evidence="3" key="1">
    <citation type="submission" date="2021-01" db="EMBL/GenBank/DDBJ databases">
        <title>Caligus Genome Assembly.</title>
        <authorList>
            <person name="Gallardo-Escarate C."/>
        </authorList>
    </citation>
    <scope>NUCLEOTIDE SEQUENCE [LARGE SCALE GENOMIC DNA]</scope>
</reference>
<feature type="compositionally biased region" description="Basic and acidic residues" evidence="1">
    <location>
        <begin position="54"/>
        <end position="66"/>
    </location>
</feature>
<name>A0A7T8KAT0_CALRO</name>